<sequence>MNTNPLIWLCQSVCYAKVMKAGYDFCSHEALVLAYCLRQCCGCCYYCDLDGANSRCIINSL</sequence>
<protein>
    <submittedName>
        <fullName evidence="1">Uncharacterized protein</fullName>
    </submittedName>
</protein>
<dbReference type="Proteomes" id="UP000820818">
    <property type="component" value="Linkage Group LG2"/>
</dbReference>
<organism evidence="1 2">
    <name type="scientific">Daphnia sinensis</name>
    <dbReference type="NCBI Taxonomy" id="1820382"/>
    <lineage>
        <taxon>Eukaryota</taxon>
        <taxon>Metazoa</taxon>
        <taxon>Ecdysozoa</taxon>
        <taxon>Arthropoda</taxon>
        <taxon>Crustacea</taxon>
        <taxon>Branchiopoda</taxon>
        <taxon>Diplostraca</taxon>
        <taxon>Cladocera</taxon>
        <taxon>Anomopoda</taxon>
        <taxon>Daphniidae</taxon>
        <taxon>Daphnia</taxon>
        <taxon>Daphnia similis group</taxon>
    </lineage>
</organism>
<name>A0AAD5KY24_9CRUS</name>
<evidence type="ECO:0000313" key="2">
    <source>
        <dbReference type="Proteomes" id="UP000820818"/>
    </source>
</evidence>
<proteinExistence type="predicted"/>
<comment type="caution">
    <text evidence="1">The sequence shown here is derived from an EMBL/GenBank/DDBJ whole genome shotgun (WGS) entry which is preliminary data.</text>
</comment>
<gene>
    <name evidence="1" type="ORF">GHT06_009995</name>
</gene>
<reference evidence="1 2" key="1">
    <citation type="submission" date="2022-05" db="EMBL/GenBank/DDBJ databases">
        <title>A multi-omics perspective on studying reproductive biology in Daphnia sinensis.</title>
        <authorList>
            <person name="Jia J."/>
        </authorList>
    </citation>
    <scope>NUCLEOTIDE SEQUENCE [LARGE SCALE GENOMIC DNA]</scope>
    <source>
        <strain evidence="1 2">WSL</strain>
    </source>
</reference>
<keyword evidence="2" id="KW-1185">Reference proteome</keyword>
<dbReference type="EMBL" id="WJBH02000002">
    <property type="protein sequence ID" value="KAI9562542.1"/>
    <property type="molecule type" value="Genomic_DNA"/>
</dbReference>
<accession>A0AAD5KY24</accession>
<evidence type="ECO:0000313" key="1">
    <source>
        <dbReference type="EMBL" id="KAI9562542.1"/>
    </source>
</evidence>
<dbReference type="AlphaFoldDB" id="A0AAD5KY24"/>